<name>A0A0Q1AEN2_9CORY</name>
<dbReference type="EMBL" id="LKST01000001">
    <property type="protein sequence ID" value="KQB85131.1"/>
    <property type="molecule type" value="Genomic_DNA"/>
</dbReference>
<dbReference type="STRING" id="1544416.Cocul_00266"/>
<proteinExistence type="predicted"/>
<accession>A0A0Q1AEN2</accession>
<reference evidence="1 2" key="1">
    <citation type="submission" date="2015-10" db="EMBL/GenBank/DDBJ databases">
        <title>Corynebacteirum lowii and Corynebacterium oculi species nova, derived from human clinical disease and and emended description of Corynebacterium mastiditis.</title>
        <authorList>
            <person name="Bernard K."/>
            <person name="Pacheco A.L."/>
            <person name="Mcdougall C."/>
            <person name="Burtx T."/>
            <person name="Weibe D."/>
            <person name="Tyler S."/>
            <person name="Olson A.B."/>
            <person name="Cnockaert M."/>
            <person name="Eguchi H."/>
            <person name="Kuwahara T."/>
            <person name="Nakayama-Imaohji H."/>
            <person name="Boudewijins M."/>
            <person name="Van Hoecke F."/>
            <person name="Bernier A.-M."/>
            <person name="Vandamme P."/>
        </authorList>
    </citation>
    <scope>NUCLEOTIDE SEQUENCE [LARGE SCALE GENOMIC DNA]</scope>
    <source>
        <strain evidence="1 2">NML 130210</strain>
    </source>
</reference>
<protein>
    <submittedName>
        <fullName evidence="1">Uncharacterized protein</fullName>
    </submittedName>
</protein>
<evidence type="ECO:0000313" key="1">
    <source>
        <dbReference type="EMBL" id="KQB85131.1"/>
    </source>
</evidence>
<keyword evidence="2" id="KW-1185">Reference proteome</keyword>
<dbReference type="PATRIC" id="fig|1544416.3.peg.273"/>
<gene>
    <name evidence="1" type="ORF">Cocul_00266</name>
</gene>
<dbReference type="Proteomes" id="UP000050517">
    <property type="component" value="Unassembled WGS sequence"/>
</dbReference>
<evidence type="ECO:0000313" key="2">
    <source>
        <dbReference type="Proteomes" id="UP000050517"/>
    </source>
</evidence>
<sequence length="128" mass="13921">MSKNARTIKAPSVRILPLVDVVPQPRYRWENGERTNVQEVTPSGRPAYQVRDVLVIWEGEAEMGNLVTAISAELNGGYVYAVDPDAVVTLGARTAMNSTFAEQTITVTSDGLKPVSDLREALYGQEAA</sequence>
<dbReference type="AlphaFoldDB" id="A0A0Q1AEN2"/>
<comment type="caution">
    <text evidence="1">The sequence shown here is derived from an EMBL/GenBank/DDBJ whole genome shotgun (WGS) entry which is preliminary data.</text>
</comment>
<organism evidence="1 2">
    <name type="scientific">Corynebacterium oculi</name>
    <dbReference type="NCBI Taxonomy" id="1544416"/>
    <lineage>
        <taxon>Bacteria</taxon>
        <taxon>Bacillati</taxon>
        <taxon>Actinomycetota</taxon>
        <taxon>Actinomycetes</taxon>
        <taxon>Mycobacteriales</taxon>
        <taxon>Corynebacteriaceae</taxon>
        <taxon>Corynebacterium</taxon>
    </lineage>
</organism>